<sequence length="93" mass="10523">MKKIIELFYNIDLENFPKNPTADHKIFGSEGLLDSMGLVNLVVTLEEQLQDEYCVAITLADERAMSQSESPFRTVGSLTKFIERLLREEGVSV</sequence>
<reference evidence="1" key="1">
    <citation type="submission" date="2018-05" db="EMBL/GenBank/DDBJ databases">
        <authorList>
            <person name="Lanie J.A."/>
            <person name="Ng W.-L."/>
            <person name="Kazmierczak K.M."/>
            <person name="Andrzejewski T.M."/>
            <person name="Davidsen T.M."/>
            <person name="Wayne K.J."/>
            <person name="Tettelin H."/>
            <person name="Glass J.I."/>
            <person name="Rusch D."/>
            <person name="Podicherti R."/>
            <person name="Tsui H.-C.T."/>
            <person name="Winkler M.E."/>
        </authorList>
    </citation>
    <scope>NUCLEOTIDE SEQUENCE</scope>
</reference>
<protein>
    <recommendedName>
        <fullName evidence="2">Carrier domain-containing protein</fullName>
    </recommendedName>
</protein>
<organism evidence="1">
    <name type="scientific">marine metagenome</name>
    <dbReference type="NCBI Taxonomy" id="408172"/>
    <lineage>
        <taxon>unclassified sequences</taxon>
        <taxon>metagenomes</taxon>
        <taxon>ecological metagenomes</taxon>
    </lineage>
</organism>
<accession>A0A382ZQN4</accession>
<name>A0A382ZQN4_9ZZZZ</name>
<dbReference type="AlphaFoldDB" id="A0A382ZQN4"/>
<dbReference type="EMBL" id="UINC01185862">
    <property type="protein sequence ID" value="SVD97781.1"/>
    <property type="molecule type" value="Genomic_DNA"/>
</dbReference>
<dbReference type="InterPro" id="IPR036736">
    <property type="entry name" value="ACP-like_sf"/>
</dbReference>
<proteinExistence type="predicted"/>
<gene>
    <name evidence="1" type="ORF">METZ01_LOCUS450635</name>
</gene>
<evidence type="ECO:0000313" key="1">
    <source>
        <dbReference type="EMBL" id="SVD97781.1"/>
    </source>
</evidence>
<dbReference type="Gene3D" id="1.10.1200.10">
    <property type="entry name" value="ACP-like"/>
    <property type="match status" value="1"/>
</dbReference>
<evidence type="ECO:0008006" key="2">
    <source>
        <dbReference type="Google" id="ProtNLM"/>
    </source>
</evidence>